<sequence>PLLDLSDSDEDGATPKATKPEWTTLGKHFITLIGGANYYSPASPAVWYIPVPLSKTSIWINNSHTDEKCPQWMAAQGANALQSIDGKDYRFYITHDGPHWVMKDTLGKYK</sequence>
<dbReference type="EMBL" id="MU153138">
    <property type="protein sequence ID" value="KAF9439937.1"/>
    <property type="molecule type" value="Genomic_DNA"/>
</dbReference>
<evidence type="ECO:0000313" key="1">
    <source>
        <dbReference type="EMBL" id="KAF9439937.1"/>
    </source>
</evidence>
<name>A0A9P5WX00_9AGAR</name>
<feature type="non-terminal residue" evidence="1">
    <location>
        <position position="1"/>
    </location>
</feature>
<reference evidence="1" key="1">
    <citation type="submission" date="2020-11" db="EMBL/GenBank/DDBJ databases">
        <authorList>
            <consortium name="DOE Joint Genome Institute"/>
            <person name="Ahrendt S."/>
            <person name="Riley R."/>
            <person name="Andreopoulos W."/>
            <person name="Labutti K."/>
            <person name="Pangilinan J."/>
            <person name="Ruiz-Duenas F.J."/>
            <person name="Barrasa J.M."/>
            <person name="Sanchez-Garcia M."/>
            <person name="Camarero S."/>
            <person name="Miyauchi S."/>
            <person name="Serrano A."/>
            <person name="Linde D."/>
            <person name="Babiker R."/>
            <person name="Drula E."/>
            <person name="Ayuso-Fernandez I."/>
            <person name="Pacheco R."/>
            <person name="Padilla G."/>
            <person name="Ferreira P."/>
            <person name="Barriuso J."/>
            <person name="Kellner H."/>
            <person name="Castanera R."/>
            <person name="Alfaro M."/>
            <person name="Ramirez L."/>
            <person name="Pisabarro A.G."/>
            <person name="Kuo A."/>
            <person name="Tritt A."/>
            <person name="Lipzen A."/>
            <person name="He G."/>
            <person name="Yan M."/>
            <person name="Ng V."/>
            <person name="Cullen D."/>
            <person name="Martin F."/>
            <person name="Rosso M.-N."/>
            <person name="Henrissat B."/>
            <person name="Hibbett D."/>
            <person name="Martinez A.T."/>
            <person name="Grigoriev I.V."/>
        </authorList>
    </citation>
    <scope>NUCLEOTIDE SEQUENCE</scope>
    <source>
        <strain evidence="1">MF-IS2</strain>
    </source>
</reference>
<dbReference type="AlphaFoldDB" id="A0A9P5WX00"/>
<proteinExistence type="predicted"/>
<gene>
    <name evidence="1" type="ORF">P691DRAFT_784202</name>
</gene>
<dbReference type="Proteomes" id="UP000807342">
    <property type="component" value="Unassembled WGS sequence"/>
</dbReference>
<keyword evidence="2" id="KW-1185">Reference proteome</keyword>
<accession>A0A9P5WX00</accession>
<organism evidence="1 2">
    <name type="scientific">Macrolepiota fuliginosa MF-IS2</name>
    <dbReference type="NCBI Taxonomy" id="1400762"/>
    <lineage>
        <taxon>Eukaryota</taxon>
        <taxon>Fungi</taxon>
        <taxon>Dikarya</taxon>
        <taxon>Basidiomycota</taxon>
        <taxon>Agaricomycotina</taxon>
        <taxon>Agaricomycetes</taxon>
        <taxon>Agaricomycetidae</taxon>
        <taxon>Agaricales</taxon>
        <taxon>Agaricineae</taxon>
        <taxon>Agaricaceae</taxon>
        <taxon>Macrolepiota</taxon>
    </lineage>
</organism>
<protein>
    <submittedName>
        <fullName evidence="1">Uncharacterized protein</fullName>
    </submittedName>
</protein>
<evidence type="ECO:0000313" key="2">
    <source>
        <dbReference type="Proteomes" id="UP000807342"/>
    </source>
</evidence>
<comment type="caution">
    <text evidence="1">The sequence shown here is derived from an EMBL/GenBank/DDBJ whole genome shotgun (WGS) entry which is preliminary data.</text>
</comment>